<proteinExistence type="predicted"/>
<organism evidence="1 2">
    <name type="scientific">Bacteroides ovatus</name>
    <dbReference type="NCBI Taxonomy" id="28116"/>
    <lineage>
        <taxon>Bacteria</taxon>
        <taxon>Pseudomonadati</taxon>
        <taxon>Bacteroidota</taxon>
        <taxon>Bacteroidia</taxon>
        <taxon>Bacteroidales</taxon>
        <taxon>Bacteroidaceae</taxon>
        <taxon>Bacteroides</taxon>
    </lineage>
</organism>
<reference evidence="1 2" key="1">
    <citation type="submission" date="2018-08" db="EMBL/GenBank/DDBJ databases">
        <title>A genome reference for cultivated species of the human gut microbiota.</title>
        <authorList>
            <person name="Zou Y."/>
            <person name="Xue W."/>
            <person name="Luo G."/>
        </authorList>
    </citation>
    <scope>NUCLEOTIDE SEQUENCE [LARGE SCALE GENOMIC DNA]</scope>
    <source>
        <strain evidence="1 2">AF20-9LB</strain>
    </source>
</reference>
<name>A0A395W209_BACOV</name>
<protein>
    <submittedName>
        <fullName evidence="1">Uncharacterized protein</fullName>
    </submittedName>
</protein>
<gene>
    <name evidence="1" type="ORF">DWX70_01175</name>
</gene>
<evidence type="ECO:0000313" key="1">
    <source>
        <dbReference type="EMBL" id="RGS88173.1"/>
    </source>
</evidence>
<dbReference type="AlphaFoldDB" id="A0A395W209"/>
<comment type="caution">
    <text evidence="1">The sequence shown here is derived from an EMBL/GenBank/DDBJ whole genome shotgun (WGS) entry which is preliminary data.</text>
</comment>
<accession>A0A395W209</accession>
<dbReference type="RefSeq" id="WP_118418205.1">
    <property type="nucleotide sequence ID" value="NZ_JAQDLI010000001.1"/>
</dbReference>
<sequence>MNQDKFHTDPEEVRKELQKVADELGLPITDCRVAYAWSEKGNSYDKHVSDELMVPLYFSIRE</sequence>
<dbReference type="Proteomes" id="UP000266492">
    <property type="component" value="Unassembled WGS sequence"/>
</dbReference>
<dbReference type="EMBL" id="QRVZ01000001">
    <property type="protein sequence ID" value="RGS88173.1"/>
    <property type="molecule type" value="Genomic_DNA"/>
</dbReference>
<evidence type="ECO:0000313" key="2">
    <source>
        <dbReference type="Proteomes" id="UP000266492"/>
    </source>
</evidence>